<dbReference type="Gene3D" id="3.40.47.10">
    <property type="match status" value="2"/>
</dbReference>
<dbReference type="Pfam" id="PF00109">
    <property type="entry name" value="ketoacyl-synt"/>
    <property type="match status" value="1"/>
</dbReference>
<dbReference type="SMART" id="SM00825">
    <property type="entry name" value="PKS_KS"/>
    <property type="match status" value="1"/>
</dbReference>
<evidence type="ECO:0000313" key="5">
    <source>
        <dbReference type="EMBL" id="NLR66016.1"/>
    </source>
</evidence>
<dbReference type="PROSITE" id="PS52004">
    <property type="entry name" value="KS3_2"/>
    <property type="match status" value="1"/>
</dbReference>
<dbReference type="PROSITE" id="PS00098">
    <property type="entry name" value="THIOLASE_1"/>
    <property type="match status" value="1"/>
</dbReference>
<accession>A0A847RSW2</accession>
<dbReference type="InterPro" id="IPR020841">
    <property type="entry name" value="PKS_Beta-ketoAc_synthase_dom"/>
</dbReference>
<keyword evidence="2 3" id="KW-0808">Transferase</keyword>
<evidence type="ECO:0000313" key="6">
    <source>
        <dbReference type="Proteomes" id="UP000570474"/>
    </source>
</evidence>
<evidence type="ECO:0000256" key="2">
    <source>
        <dbReference type="ARBA" id="ARBA00022679"/>
    </source>
</evidence>
<proteinExistence type="inferred from homology"/>
<dbReference type="PANTHER" id="PTHR11712">
    <property type="entry name" value="POLYKETIDE SYNTHASE-RELATED"/>
    <property type="match status" value="1"/>
</dbReference>
<feature type="domain" description="Ketosynthase family 3 (KS3)" evidence="4">
    <location>
        <begin position="1"/>
        <end position="378"/>
    </location>
</feature>
<evidence type="ECO:0000256" key="3">
    <source>
        <dbReference type="RuleBase" id="RU003694"/>
    </source>
</evidence>
<gene>
    <name evidence="5" type="ORF">HGH92_17045</name>
</gene>
<organism evidence="5 6">
    <name type="scientific">Chitinophaga varians</name>
    <dbReference type="NCBI Taxonomy" id="2202339"/>
    <lineage>
        <taxon>Bacteria</taxon>
        <taxon>Pseudomonadati</taxon>
        <taxon>Bacteroidota</taxon>
        <taxon>Chitinophagia</taxon>
        <taxon>Chitinophagales</taxon>
        <taxon>Chitinophagaceae</taxon>
        <taxon>Chitinophaga</taxon>
    </lineage>
</organism>
<dbReference type="CDD" id="cd00834">
    <property type="entry name" value="KAS_I_II"/>
    <property type="match status" value="1"/>
</dbReference>
<dbReference type="InterPro" id="IPR014031">
    <property type="entry name" value="Ketoacyl_synth_C"/>
</dbReference>
<dbReference type="GO" id="GO:0004315">
    <property type="term" value="F:3-oxoacyl-[acyl-carrier-protein] synthase activity"/>
    <property type="evidence" value="ECO:0007669"/>
    <property type="project" value="TreeGrafter"/>
</dbReference>
<protein>
    <submittedName>
        <fullName evidence="5">Beta-ketoacyl-[acyl-carrier-protein] synthase family protein</fullName>
    </submittedName>
</protein>
<dbReference type="GO" id="GO:0006633">
    <property type="term" value="P:fatty acid biosynthetic process"/>
    <property type="evidence" value="ECO:0007669"/>
    <property type="project" value="TreeGrafter"/>
</dbReference>
<reference evidence="5 6" key="1">
    <citation type="submission" date="2020-04" db="EMBL/GenBank/DDBJ databases">
        <authorList>
            <person name="Yin C."/>
        </authorList>
    </citation>
    <scope>NUCLEOTIDE SEQUENCE [LARGE SCALE GENOMIC DNA]</scope>
    <source>
        <strain evidence="5 6">Ae27</strain>
    </source>
</reference>
<dbReference type="EMBL" id="JABAIA010000002">
    <property type="protein sequence ID" value="NLR66016.1"/>
    <property type="molecule type" value="Genomic_DNA"/>
</dbReference>
<dbReference type="Proteomes" id="UP000570474">
    <property type="component" value="Unassembled WGS sequence"/>
</dbReference>
<evidence type="ECO:0000256" key="1">
    <source>
        <dbReference type="ARBA" id="ARBA00008467"/>
    </source>
</evidence>
<dbReference type="InterPro" id="IPR000794">
    <property type="entry name" value="Beta-ketoacyl_synthase"/>
</dbReference>
<comment type="caution">
    <text evidence="5">The sequence shown here is derived from an EMBL/GenBank/DDBJ whole genome shotgun (WGS) entry which is preliminary data.</text>
</comment>
<comment type="similarity">
    <text evidence="1 3">Belongs to the thiolase-like superfamily. Beta-ketoacyl-ACP synthases family.</text>
</comment>
<dbReference type="RefSeq" id="WP_168871974.1">
    <property type="nucleotide sequence ID" value="NZ_JABAIA010000002.1"/>
</dbReference>
<sequence length="394" mass="41497">MMVFVVADNIVGPLGVNTDENFEQVIRGNSGIRLQDREDYGPAPFHGAMMPHDMLERAIRGLNLEDYTKFEQLVIASVTEALSHTAISLSDPRTGLIISTTKGNIELLEQQEEGVVPPPEQLQPAATARKIAARLGAVNTPMVISSACISGLVAILTGQRLIASGKYDHVVVTGADVLTRFVLSGFQSFQAVSAVPCRPFDADRTGVSLGEAAATMVLSKDPRHATIVLGAGAISNDANHISGPSRTGLELAAAMQLALKGSGLQPEDIGFVSAHGTATLYNDEMEAKALHHAGLAAVPVNSLKGYYGHTLGAAGLVEAIISVKAMKNGVILPTKGYETPGVSMPVNVSNTLRQQPSRHFLKTVSGFGGCNAAMIFSTYESRMTNDELGANAHS</sequence>
<dbReference type="InterPro" id="IPR016039">
    <property type="entry name" value="Thiolase-like"/>
</dbReference>
<name>A0A847RSW2_9BACT</name>
<dbReference type="InterPro" id="IPR014030">
    <property type="entry name" value="Ketoacyl_synth_N"/>
</dbReference>
<dbReference type="InterPro" id="IPR020615">
    <property type="entry name" value="Thiolase_acyl_enz_int_AS"/>
</dbReference>
<dbReference type="PANTHER" id="PTHR11712:SF336">
    <property type="entry name" value="3-OXOACYL-[ACYL-CARRIER-PROTEIN] SYNTHASE, MITOCHONDRIAL"/>
    <property type="match status" value="1"/>
</dbReference>
<dbReference type="Pfam" id="PF02801">
    <property type="entry name" value="Ketoacyl-synt_C"/>
    <property type="match status" value="1"/>
</dbReference>
<dbReference type="AlphaFoldDB" id="A0A847RSW2"/>
<keyword evidence="6" id="KW-1185">Reference proteome</keyword>
<evidence type="ECO:0000259" key="4">
    <source>
        <dbReference type="PROSITE" id="PS52004"/>
    </source>
</evidence>
<dbReference type="SUPFAM" id="SSF53901">
    <property type="entry name" value="Thiolase-like"/>
    <property type="match status" value="2"/>
</dbReference>